<evidence type="ECO:0000313" key="9">
    <source>
        <dbReference type="RefSeq" id="XP_016480240.1"/>
    </source>
</evidence>
<dbReference type="PANTHER" id="PTHR37984:SF5">
    <property type="entry name" value="PROTEIN NYNRIN-LIKE"/>
    <property type="match status" value="1"/>
</dbReference>
<dbReference type="Pfam" id="PF17917">
    <property type="entry name" value="RT_RNaseH"/>
    <property type="match status" value="1"/>
</dbReference>
<evidence type="ECO:0000256" key="4">
    <source>
        <dbReference type="ARBA" id="ARBA00022759"/>
    </source>
</evidence>
<dbReference type="InterPro" id="IPR041373">
    <property type="entry name" value="RT_RNaseH"/>
</dbReference>
<evidence type="ECO:0000256" key="3">
    <source>
        <dbReference type="ARBA" id="ARBA00022722"/>
    </source>
</evidence>
<keyword evidence="5" id="KW-0378">Hydrolase</keyword>
<gene>
    <name evidence="9" type="primary">LOC107801428</name>
</gene>
<dbReference type="GO" id="GO:0003964">
    <property type="term" value="F:RNA-directed DNA polymerase activity"/>
    <property type="evidence" value="ECO:0007669"/>
    <property type="project" value="UniProtKB-KW"/>
</dbReference>
<evidence type="ECO:0000256" key="6">
    <source>
        <dbReference type="ARBA" id="ARBA00022918"/>
    </source>
</evidence>
<dbReference type="OrthoDB" id="1227411at2759"/>
<feature type="domain" description="Reverse transcriptase RNase H-like" evidence="8">
    <location>
        <begin position="44"/>
        <end position="83"/>
    </location>
</feature>
<dbReference type="KEGG" id="nta:107801428"/>
<feature type="region of interest" description="Disordered" evidence="7">
    <location>
        <begin position="237"/>
        <end position="257"/>
    </location>
</feature>
<dbReference type="PaxDb" id="4097-A0A1S4AUJ1"/>
<keyword evidence="6" id="KW-0695">RNA-directed DNA polymerase</keyword>
<evidence type="ECO:0000256" key="2">
    <source>
        <dbReference type="ARBA" id="ARBA00022695"/>
    </source>
</evidence>
<name>A0A1S4AUJ1_TOBAC</name>
<dbReference type="GO" id="GO:0016787">
    <property type="term" value="F:hydrolase activity"/>
    <property type="evidence" value="ECO:0007669"/>
    <property type="project" value="UniProtKB-KW"/>
</dbReference>
<dbReference type="AlphaFoldDB" id="A0A1S4AUJ1"/>
<accession>A0A1S4AUJ1</accession>
<dbReference type="RefSeq" id="XP_016480240.1">
    <property type="nucleotide sequence ID" value="XM_016624754.1"/>
</dbReference>
<dbReference type="GO" id="GO:0004519">
    <property type="term" value="F:endonuclease activity"/>
    <property type="evidence" value="ECO:0007669"/>
    <property type="project" value="UniProtKB-KW"/>
</dbReference>
<keyword evidence="3" id="KW-0540">Nuclease</keyword>
<dbReference type="SUPFAM" id="SSF56672">
    <property type="entry name" value="DNA/RNA polymerases"/>
    <property type="match status" value="1"/>
</dbReference>
<keyword evidence="2" id="KW-0548">Nucleotidyltransferase</keyword>
<protein>
    <recommendedName>
        <fullName evidence="8">Reverse transcriptase RNase H-like domain-containing protein</fullName>
    </recommendedName>
</protein>
<dbReference type="InterPro" id="IPR043502">
    <property type="entry name" value="DNA/RNA_pol_sf"/>
</dbReference>
<evidence type="ECO:0000256" key="5">
    <source>
        <dbReference type="ARBA" id="ARBA00022801"/>
    </source>
</evidence>
<sequence length="257" mass="29545">MFQWPDVCKKIFEELKKILTSASVLTLPEGTEGFVVYCDASGCHYLYGVHVDIFTDHKSLQYIFKQRELNLHQRRWLKLLKDYDVDILYHPRKANVVADALNRRSMGNLAHVEEDKRTMMKEVHRLANLGVRLLDSEDGGVVLQNSAESSLVVEVKEKQFSDPYLLQLNEGIQKHKTMDFEQGGDDGTLRYRGRLYVPDVDGLKERVMSEAHNSRSWCSVHSKLLEILLEGIGHKGEPQHCLSSSDRWPDRAHHSDS</sequence>
<dbReference type="InterPro" id="IPR050951">
    <property type="entry name" value="Retrovirus_Pol_polyprotein"/>
</dbReference>
<dbReference type="PANTHER" id="PTHR37984">
    <property type="entry name" value="PROTEIN CBG26694"/>
    <property type="match status" value="1"/>
</dbReference>
<feature type="compositionally biased region" description="Basic and acidic residues" evidence="7">
    <location>
        <begin position="247"/>
        <end position="257"/>
    </location>
</feature>
<evidence type="ECO:0000256" key="1">
    <source>
        <dbReference type="ARBA" id="ARBA00022679"/>
    </source>
</evidence>
<evidence type="ECO:0000256" key="7">
    <source>
        <dbReference type="SAM" id="MobiDB-lite"/>
    </source>
</evidence>
<evidence type="ECO:0000259" key="8">
    <source>
        <dbReference type="Pfam" id="PF17917"/>
    </source>
</evidence>
<organism evidence="9">
    <name type="scientific">Nicotiana tabacum</name>
    <name type="common">Common tobacco</name>
    <dbReference type="NCBI Taxonomy" id="4097"/>
    <lineage>
        <taxon>Eukaryota</taxon>
        <taxon>Viridiplantae</taxon>
        <taxon>Streptophyta</taxon>
        <taxon>Embryophyta</taxon>
        <taxon>Tracheophyta</taxon>
        <taxon>Spermatophyta</taxon>
        <taxon>Magnoliopsida</taxon>
        <taxon>eudicotyledons</taxon>
        <taxon>Gunneridae</taxon>
        <taxon>Pentapetalae</taxon>
        <taxon>asterids</taxon>
        <taxon>lamiids</taxon>
        <taxon>Solanales</taxon>
        <taxon>Solanaceae</taxon>
        <taxon>Nicotianoideae</taxon>
        <taxon>Nicotianeae</taxon>
        <taxon>Nicotiana</taxon>
    </lineage>
</organism>
<keyword evidence="1" id="KW-0808">Transferase</keyword>
<reference evidence="9" key="1">
    <citation type="submission" date="2025-08" db="UniProtKB">
        <authorList>
            <consortium name="RefSeq"/>
        </authorList>
    </citation>
    <scope>IDENTIFICATION</scope>
</reference>
<proteinExistence type="predicted"/>
<keyword evidence="4" id="KW-0255">Endonuclease</keyword>